<evidence type="ECO:0000313" key="5">
    <source>
        <dbReference type="EMBL" id="MCO1656430.1"/>
    </source>
</evidence>
<dbReference type="SUPFAM" id="SSF47203">
    <property type="entry name" value="Acyl-CoA dehydrogenase C-terminal domain-like"/>
    <property type="match status" value="1"/>
</dbReference>
<dbReference type="InterPro" id="IPR050741">
    <property type="entry name" value="Acyl-CoA_dehydrogenase"/>
</dbReference>
<dbReference type="PANTHER" id="PTHR48083">
    <property type="entry name" value="MEDIUM-CHAIN SPECIFIC ACYL-COA DEHYDROGENASE, MITOCHONDRIAL-RELATED"/>
    <property type="match status" value="1"/>
</dbReference>
<dbReference type="InterPro" id="IPR036250">
    <property type="entry name" value="AcylCo_DH-like_C"/>
</dbReference>
<feature type="domain" description="Acyl-CoA dehydrogenase C-terminal" evidence="4">
    <location>
        <begin position="240"/>
        <end position="369"/>
    </location>
</feature>
<dbReference type="Pfam" id="PF02771">
    <property type="entry name" value="Acyl-CoA_dh_N"/>
    <property type="match status" value="1"/>
</dbReference>
<reference evidence="5" key="1">
    <citation type="submission" date="2021-04" db="EMBL/GenBank/DDBJ databases">
        <title>Pseudonocardia sp. nov., isolated from sandy soil of mangrove forest.</title>
        <authorList>
            <person name="Zan Z."/>
            <person name="Huang R."/>
            <person name="Liu W."/>
        </authorList>
    </citation>
    <scope>NUCLEOTIDE SEQUENCE</scope>
    <source>
        <strain evidence="5">S2-4</strain>
    </source>
</reference>
<accession>A0ABT1A0A5</accession>
<dbReference type="Gene3D" id="2.40.110.10">
    <property type="entry name" value="Butyryl-CoA Dehydrogenase, subunit A, domain 2"/>
    <property type="match status" value="1"/>
</dbReference>
<dbReference type="Gene3D" id="1.10.540.10">
    <property type="entry name" value="Acyl-CoA dehydrogenase/oxidase, N-terminal domain"/>
    <property type="match status" value="1"/>
</dbReference>
<dbReference type="SUPFAM" id="SSF56645">
    <property type="entry name" value="Acyl-CoA dehydrogenase NM domain-like"/>
    <property type="match status" value="1"/>
</dbReference>
<dbReference type="InterPro" id="IPR013786">
    <property type="entry name" value="AcylCoA_DH/ox_N"/>
</dbReference>
<dbReference type="InterPro" id="IPR037069">
    <property type="entry name" value="AcylCoA_DH/ox_N_sf"/>
</dbReference>
<keyword evidence="6" id="KW-1185">Reference proteome</keyword>
<organism evidence="5 6">
    <name type="scientific">Pseudonocardia humida</name>
    <dbReference type="NCBI Taxonomy" id="2800819"/>
    <lineage>
        <taxon>Bacteria</taxon>
        <taxon>Bacillati</taxon>
        <taxon>Actinomycetota</taxon>
        <taxon>Actinomycetes</taxon>
        <taxon>Pseudonocardiales</taxon>
        <taxon>Pseudonocardiaceae</taxon>
        <taxon>Pseudonocardia</taxon>
    </lineage>
</organism>
<keyword evidence="1" id="KW-0560">Oxidoreductase</keyword>
<evidence type="ECO:0000313" key="6">
    <source>
        <dbReference type="Proteomes" id="UP001165283"/>
    </source>
</evidence>
<sequence length="386" mass="41236">MTDVLASSHTRSAEDLLAAVRRHRERFEGAARQAELERTLPADVVALLRESRLFWLKTPVGLGGAELDPLEFCDVLEEIAYYDASAGWAAMVGNGCTGIAGGWLPDDGVAEVFGSADDPPVLAGQITPRGTAVPVPGGYTVTGRWGFCSGILHSGWLLAGCAVEGAPGEMVVVVVPKSETTVHDNWHVAGLQGTGSCDVSVAEVFVPARRALDWSGGARPRRGGGIYRQPVDLFVSNELAPVTVGIARRAIDDMYELAGRTARLPGGPALSERAAFQKDIAHCECRLRAARLLYRDAVERVWAATTGGEPLGAADVAAVRAQHTHVVEECVDVVVKIIRYAGGRALALSHPLQRHLRNLTAAAQHAYISDELYEIAGKARLAERNR</sequence>
<dbReference type="InterPro" id="IPR009100">
    <property type="entry name" value="AcylCoA_DH/oxidase_NM_dom_sf"/>
</dbReference>
<dbReference type="InterPro" id="IPR046373">
    <property type="entry name" value="Acyl-CoA_Oxase/DH_mid-dom_sf"/>
</dbReference>
<dbReference type="PANTHER" id="PTHR48083:SF5">
    <property type="entry name" value="NRGC PROTEIN"/>
    <property type="match status" value="1"/>
</dbReference>
<evidence type="ECO:0000259" key="3">
    <source>
        <dbReference type="Pfam" id="PF02771"/>
    </source>
</evidence>
<comment type="similarity">
    <text evidence="2">Belongs to the HpaH/HsaA monooxygenase family.</text>
</comment>
<dbReference type="Proteomes" id="UP001165283">
    <property type="component" value="Unassembled WGS sequence"/>
</dbReference>
<gene>
    <name evidence="5" type="ORF">KDL28_15320</name>
</gene>
<dbReference type="PIRSF" id="PIRSF016578">
    <property type="entry name" value="HsaA"/>
    <property type="match status" value="1"/>
</dbReference>
<protein>
    <submittedName>
        <fullName evidence="5">Acyl-CoA dehydrogenase family protein</fullName>
    </submittedName>
</protein>
<dbReference type="EMBL" id="JAGSOV010000034">
    <property type="protein sequence ID" value="MCO1656430.1"/>
    <property type="molecule type" value="Genomic_DNA"/>
</dbReference>
<evidence type="ECO:0000256" key="1">
    <source>
        <dbReference type="ARBA" id="ARBA00023002"/>
    </source>
</evidence>
<proteinExistence type="inferred from homology"/>
<evidence type="ECO:0000259" key="4">
    <source>
        <dbReference type="Pfam" id="PF08028"/>
    </source>
</evidence>
<comment type="caution">
    <text evidence="5">The sequence shown here is derived from an EMBL/GenBank/DDBJ whole genome shotgun (WGS) entry which is preliminary data.</text>
</comment>
<evidence type="ECO:0000256" key="2">
    <source>
        <dbReference type="ARBA" id="ARBA00049661"/>
    </source>
</evidence>
<dbReference type="InterPro" id="IPR013107">
    <property type="entry name" value="Acyl-CoA_DH_C"/>
</dbReference>
<name>A0ABT1A0A5_9PSEU</name>
<dbReference type="Gene3D" id="1.20.140.10">
    <property type="entry name" value="Butyryl-CoA Dehydrogenase, subunit A, domain 3"/>
    <property type="match status" value="1"/>
</dbReference>
<dbReference type="Pfam" id="PF08028">
    <property type="entry name" value="Acyl-CoA_dh_2"/>
    <property type="match status" value="1"/>
</dbReference>
<feature type="domain" description="Acyl-CoA dehydrogenase/oxidase N-terminal" evidence="3">
    <location>
        <begin position="15"/>
        <end position="96"/>
    </location>
</feature>
<dbReference type="RefSeq" id="WP_252439134.1">
    <property type="nucleotide sequence ID" value="NZ_JAGSOV010000034.1"/>
</dbReference>